<comment type="similarity">
    <text evidence="1">Belongs to the peptidase C26 family.</text>
</comment>
<comment type="function">
    <text evidence="3">Involved in the breakdown of putrescine via hydrolysis of the gamma-glutamyl linkage of gamma-glutamyl-gamma-aminobutyrate.</text>
</comment>
<dbReference type="InterPro" id="IPR044668">
    <property type="entry name" value="PuuD-like"/>
</dbReference>
<dbReference type="PANTHER" id="PTHR43235">
    <property type="entry name" value="GLUTAMINE AMIDOTRANSFERASE PB2B2.05-RELATED"/>
    <property type="match status" value="1"/>
</dbReference>
<proteinExistence type="inferred from homology"/>
<dbReference type="Gene3D" id="3.40.50.880">
    <property type="match status" value="1"/>
</dbReference>
<evidence type="ECO:0000313" key="6">
    <source>
        <dbReference type="EMBL" id="NML47308.1"/>
    </source>
</evidence>
<evidence type="ECO:0000256" key="3">
    <source>
        <dbReference type="ARBA" id="ARBA00055068"/>
    </source>
</evidence>
<sequence length="265" mass="28459">MARKTPHKPLVWLPACHRNLDLSDPGGYSVLGDRYAAAVTALGLQPVLFPMAEAEDVPCLLPLVDGVLLTGSPSNVEATHFGATALATDLLDPRRDKLTMRLVREALVGGVPLFGVCRGLQEMNVALGGSLYQVVHGEAGMLDHREPESEDLAVQFAEAHDVLLEAGSAFAQWAGGTRARVNSLHGQGIKRLGEGLIAEARAPDGLVEGVRVAGAQGFAYGVQWHPEWHHEQHPFYERTLQAFASACREARRVKDAEPEGRSAPG</sequence>
<dbReference type="GO" id="GO:0006598">
    <property type="term" value="P:polyamine catabolic process"/>
    <property type="evidence" value="ECO:0007669"/>
    <property type="project" value="TreeGrafter"/>
</dbReference>
<dbReference type="FunFam" id="3.40.50.880:FF:000030">
    <property type="entry name" value="Gamma-glutamyl-gamma-aminobutyrate hydrolase PuuD"/>
    <property type="match status" value="1"/>
</dbReference>
<reference evidence="6 7" key="1">
    <citation type="submission" date="2020-04" db="EMBL/GenBank/DDBJ databases">
        <title>Ramlibacter sp. G-1-2-2 isolated from soil.</title>
        <authorList>
            <person name="Dahal R.H."/>
        </authorList>
    </citation>
    <scope>NUCLEOTIDE SEQUENCE [LARGE SCALE GENOMIC DNA]</scope>
    <source>
        <strain evidence="6 7">G-1-2-2</strain>
    </source>
</reference>
<dbReference type="PANTHER" id="PTHR43235:SF1">
    <property type="entry name" value="GLUTAMINE AMIDOTRANSFERASE PB2B2.05-RELATED"/>
    <property type="match status" value="1"/>
</dbReference>
<dbReference type="EMBL" id="JABBFX010000003">
    <property type="protein sequence ID" value="NML47308.1"/>
    <property type="molecule type" value="Genomic_DNA"/>
</dbReference>
<evidence type="ECO:0000256" key="5">
    <source>
        <dbReference type="ARBA" id="ARBA00066788"/>
    </source>
</evidence>
<comment type="caution">
    <text evidence="6">The sequence shown here is derived from an EMBL/GenBank/DDBJ whole genome shotgun (WGS) entry which is preliminary data.</text>
</comment>
<dbReference type="PROSITE" id="PS51273">
    <property type="entry name" value="GATASE_TYPE_1"/>
    <property type="match status" value="1"/>
</dbReference>
<protein>
    <recommendedName>
        <fullName evidence="5">gamma-glutamyl-gamma-aminobutyrate hydrolase</fullName>
        <ecNumber evidence="5">3.5.1.94</ecNumber>
    </recommendedName>
</protein>
<evidence type="ECO:0000313" key="7">
    <source>
        <dbReference type="Proteomes" id="UP000541185"/>
    </source>
</evidence>
<dbReference type="GO" id="GO:0005829">
    <property type="term" value="C:cytosol"/>
    <property type="evidence" value="ECO:0007669"/>
    <property type="project" value="TreeGrafter"/>
</dbReference>
<gene>
    <name evidence="6" type="ORF">HHL11_26405</name>
</gene>
<evidence type="ECO:0000256" key="2">
    <source>
        <dbReference type="ARBA" id="ARBA00052718"/>
    </source>
</evidence>
<evidence type="ECO:0000256" key="1">
    <source>
        <dbReference type="ARBA" id="ARBA00011083"/>
    </source>
</evidence>
<comment type="catalytic activity">
    <reaction evidence="2">
        <text>4-(gamma-L-glutamylamino)butanoate + H2O = 4-aminobutanoate + L-glutamate</text>
        <dbReference type="Rhea" id="RHEA:19737"/>
        <dbReference type="ChEBI" id="CHEBI:15377"/>
        <dbReference type="ChEBI" id="CHEBI:29985"/>
        <dbReference type="ChEBI" id="CHEBI:58800"/>
        <dbReference type="ChEBI" id="CHEBI:59888"/>
        <dbReference type="EC" id="3.5.1.94"/>
    </reaction>
</comment>
<accession>A0A848HHY5</accession>
<dbReference type="InterPro" id="IPR011697">
    <property type="entry name" value="Peptidase_C26"/>
</dbReference>
<keyword evidence="6" id="KW-0378">Hydrolase</keyword>
<evidence type="ECO:0000256" key="4">
    <source>
        <dbReference type="ARBA" id="ARBA00060634"/>
    </source>
</evidence>
<dbReference type="SUPFAM" id="SSF52317">
    <property type="entry name" value="Class I glutamine amidotransferase-like"/>
    <property type="match status" value="1"/>
</dbReference>
<dbReference type="RefSeq" id="WP_169421596.1">
    <property type="nucleotide sequence ID" value="NZ_JABBFX010000003.1"/>
</dbReference>
<name>A0A848HHY5_9BURK</name>
<dbReference type="AlphaFoldDB" id="A0A848HHY5"/>
<dbReference type="GO" id="GO:0033969">
    <property type="term" value="F:gamma-glutamyl-gamma-aminobutyrate hydrolase activity"/>
    <property type="evidence" value="ECO:0007669"/>
    <property type="project" value="UniProtKB-EC"/>
</dbReference>
<dbReference type="InterPro" id="IPR029062">
    <property type="entry name" value="Class_I_gatase-like"/>
</dbReference>
<organism evidence="6 7">
    <name type="scientific">Ramlibacter agri</name>
    <dbReference type="NCBI Taxonomy" id="2728837"/>
    <lineage>
        <taxon>Bacteria</taxon>
        <taxon>Pseudomonadati</taxon>
        <taxon>Pseudomonadota</taxon>
        <taxon>Betaproteobacteria</taxon>
        <taxon>Burkholderiales</taxon>
        <taxon>Comamonadaceae</taxon>
        <taxon>Ramlibacter</taxon>
    </lineage>
</organism>
<keyword evidence="7" id="KW-1185">Reference proteome</keyword>
<dbReference type="EC" id="3.5.1.94" evidence="5"/>
<dbReference type="Pfam" id="PF07722">
    <property type="entry name" value="Peptidase_C26"/>
    <property type="match status" value="1"/>
</dbReference>
<comment type="pathway">
    <text evidence="4">Amine and polyamine degradation; putrescine degradation; 4-aminobutanoate from putrescine: step 4/4.</text>
</comment>
<dbReference type="CDD" id="cd01745">
    <property type="entry name" value="GATase1_2"/>
    <property type="match status" value="1"/>
</dbReference>
<dbReference type="Proteomes" id="UP000541185">
    <property type="component" value="Unassembled WGS sequence"/>
</dbReference>